<proteinExistence type="predicted"/>
<name>A0A2P8EG64_9ACTN</name>
<evidence type="ECO:0000313" key="1">
    <source>
        <dbReference type="EMBL" id="PSL08449.1"/>
    </source>
</evidence>
<keyword evidence="2" id="KW-1185">Reference proteome</keyword>
<gene>
    <name evidence="1" type="ORF">CLV30_101421</name>
</gene>
<dbReference type="EMBL" id="PYGE01000001">
    <property type="protein sequence ID" value="PSL08449.1"/>
    <property type="molecule type" value="Genomic_DNA"/>
</dbReference>
<dbReference type="AlphaFoldDB" id="A0A2P8EG64"/>
<sequence length="248" mass="26167">MTDRPTAEAVRALQELRDASGREAEDVASSVAGEIEAVVGALREVRSVNLTGEIDEIGHLGLAMIDCVRQSGGEVSQAIDQEIGDLQHLLRSGTTGSPVDGSLAPSSLATQLPQFENRDPDSLDDELARAENLGVRRMKVGDPEFDEVINAGDVKWAVLSDGELYVMRKHVEGARKDLAHTVLTGGGTVIAAGEANMAGSADSGYVGLAIDNHSGHYEPPPHTLDIGLAAFADAGIHFAEEGQERMYG</sequence>
<evidence type="ECO:0000313" key="2">
    <source>
        <dbReference type="Proteomes" id="UP000243528"/>
    </source>
</evidence>
<reference evidence="1 2" key="1">
    <citation type="submission" date="2018-03" db="EMBL/GenBank/DDBJ databases">
        <title>Genomic Encyclopedia of Archaeal and Bacterial Type Strains, Phase II (KMG-II): from individual species to whole genera.</title>
        <authorList>
            <person name="Goeker M."/>
        </authorList>
    </citation>
    <scope>NUCLEOTIDE SEQUENCE [LARGE SCALE GENOMIC DNA]</scope>
    <source>
        <strain evidence="1 2">DSM 45211</strain>
    </source>
</reference>
<organism evidence="1 2">
    <name type="scientific">Haloactinopolyspora alba</name>
    <dbReference type="NCBI Taxonomy" id="648780"/>
    <lineage>
        <taxon>Bacteria</taxon>
        <taxon>Bacillati</taxon>
        <taxon>Actinomycetota</taxon>
        <taxon>Actinomycetes</taxon>
        <taxon>Jiangellales</taxon>
        <taxon>Jiangellaceae</taxon>
        <taxon>Haloactinopolyspora</taxon>
    </lineage>
</organism>
<dbReference type="OrthoDB" id="582519at2"/>
<comment type="caution">
    <text evidence="1">The sequence shown here is derived from an EMBL/GenBank/DDBJ whole genome shotgun (WGS) entry which is preliminary data.</text>
</comment>
<protein>
    <submittedName>
        <fullName evidence="1">Uncharacterized protein</fullName>
    </submittedName>
</protein>
<dbReference type="Proteomes" id="UP000243528">
    <property type="component" value="Unassembled WGS sequence"/>
</dbReference>
<dbReference type="RefSeq" id="WP_129710823.1">
    <property type="nucleotide sequence ID" value="NZ_ML142897.1"/>
</dbReference>
<accession>A0A2P8EG64</accession>